<accession>A0A244CQ44</accession>
<dbReference type="OrthoDB" id="9794178at2"/>
<dbReference type="GO" id="GO:0046872">
    <property type="term" value="F:metal ion binding"/>
    <property type="evidence" value="ECO:0007669"/>
    <property type="project" value="UniProtKB-KW"/>
</dbReference>
<name>A0A244CQ44_PSEDV</name>
<dbReference type="InterPro" id="IPR038492">
    <property type="entry name" value="GBBH-like_N_sf"/>
</dbReference>
<dbReference type="RefSeq" id="WP_086744200.1">
    <property type="nucleotide sequence ID" value="NZ_MWPV01000003.1"/>
</dbReference>
<proteinExistence type="predicted"/>
<keyword evidence="2" id="KW-0408">Iron</keyword>
<gene>
    <name evidence="4" type="ORF">B1199_11140</name>
</gene>
<dbReference type="AlphaFoldDB" id="A0A244CQ44"/>
<evidence type="ECO:0000256" key="2">
    <source>
        <dbReference type="ARBA" id="ARBA00023004"/>
    </source>
</evidence>
<organism evidence="4 5">
    <name type="scientific">Pseudoalteromonas ulvae</name>
    <dbReference type="NCBI Taxonomy" id="107327"/>
    <lineage>
        <taxon>Bacteria</taxon>
        <taxon>Pseudomonadati</taxon>
        <taxon>Pseudomonadota</taxon>
        <taxon>Gammaproteobacteria</taxon>
        <taxon>Alteromonadales</taxon>
        <taxon>Pseudoalteromonadaceae</taxon>
        <taxon>Pseudoalteromonas</taxon>
    </lineage>
</organism>
<dbReference type="InterPro" id="IPR010376">
    <property type="entry name" value="GBBH-like_N"/>
</dbReference>
<dbReference type="Gene3D" id="3.30.2020.30">
    <property type="match status" value="1"/>
</dbReference>
<dbReference type="Pfam" id="PF06155">
    <property type="entry name" value="GBBH-like_N"/>
    <property type="match status" value="1"/>
</dbReference>
<dbReference type="PANTHER" id="PTHR35303:SF5">
    <property type="entry name" value="OS02G0197800 PROTEIN"/>
    <property type="match status" value="1"/>
</dbReference>
<evidence type="ECO:0000256" key="1">
    <source>
        <dbReference type="ARBA" id="ARBA00022723"/>
    </source>
</evidence>
<protein>
    <recommendedName>
        <fullName evidence="3">Gamma-butyrobetaine hydroxylase-like N-terminal domain-containing protein</fullName>
    </recommendedName>
</protein>
<keyword evidence="5" id="KW-1185">Reference proteome</keyword>
<feature type="domain" description="Gamma-butyrobetaine hydroxylase-like N-terminal" evidence="3">
    <location>
        <begin position="7"/>
        <end position="89"/>
    </location>
</feature>
<comment type="caution">
    <text evidence="4">The sequence shown here is derived from an EMBL/GenBank/DDBJ whole genome shotgun (WGS) entry which is preliminary data.</text>
</comment>
<sequence length="123" mass="13924">MLVRKVHYHQQAKTLDVYFDNDAMVSFSAEFLRVLSPSADVKGHSPATATLVANKKQVAISKINPVGHYALRLVFDDGHNSGLYSWQYFEHLANNQEALWQDYLKKLSSSNATRESLINIKTL</sequence>
<evidence type="ECO:0000313" key="4">
    <source>
        <dbReference type="EMBL" id="OUL57616.1"/>
    </source>
</evidence>
<evidence type="ECO:0000259" key="3">
    <source>
        <dbReference type="Pfam" id="PF06155"/>
    </source>
</evidence>
<reference evidence="4 5" key="1">
    <citation type="submission" date="2017-02" db="EMBL/GenBank/DDBJ databases">
        <title>Pseudoalteromonas ulvae TC14 Genome.</title>
        <authorList>
            <person name="Molmeret M."/>
        </authorList>
    </citation>
    <scope>NUCLEOTIDE SEQUENCE [LARGE SCALE GENOMIC DNA]</scope>
    <source>
        <strain evidence="4">TC14</strain>
    </source>
</reference>
<keyword evidence="1" id="KW-0479">Metal-binding</keyword>
<dbReference type="Proteomes" id="UP000194841">
    <property type="component" value="Unassembled WGS sequence"/>
</dbReference>
<dbReference type="PANTHER" id="PTHR35303">
    <property type="entry name" value="OS02G0197800 PROTEIN"/>
    <property type="match status" value="1"/>
</dbReference>
<dbReference type="EMBL" id="MWPV01000003">
    <property type="protein sequence ID" value="OUL57616.1"/>
    <property type="molecule type" value="Genomic_DNA"/>
</dbReference>
<evidence type="ECO:0000313" key="5">
    <source>
        <dbReference type="Proteomes" id="UP000194841"/>
    </source>
</evidence>